<evidence type="ECO:0000313" key="2">
    <source>
        <dbReference type="EMBL" id="KII75246.1"/>
    </source>
</evidence>
<sequence length="250" mass="27751">MNKKLVFISHITEESELAVILSEEIKKSYLGMLDTFVSSDGQSLPAGGRWIDQIDTALNQSAIQISLCSPQSIKRPWINFEAGASWIRKIPVVPVCHSGLTKGDLPIPLAMLQAADISNRTDLEIMFNELTKILGATKTPNIDYDSIISSAKEFEHKYTYVARVKNAIFSVINTCPQLKDLFLSGSIQSTPLQIKDFQYNEMAKHLDFLKDNELLAYGFNQTLITGDGTFKGGNVSVTSAYLNNVIELVR</sequence>
<dbReference type="InterPro" id="IPR000157">
    <property type="entry name" value="TIR_dom"/>
</dbReference>
<dbReference type="Gene3D" id="3.40.50.10140">
    <property type="entry name" value="Toll/interleukin-1 receptor homology (TIR) domain"/>
    <property type="match status" value="1"/>
</dbReference>
<organism evidence="2 3">
    <name type="scientific">Vibrio renipiscarius</name>
    <dbReference type="NCBI Taxonomy" id="1461322"/>
    <lineage>
        <taxon>Bacteria</taxon>
        <taxon>Pseudomonadati</taxon>
        <taxon>Pseudomonadota</taxon>
        <taxon>Gammaproteobacteria</taxon>
        <taxon>Vibrionales</taxon>
        <taxon>Vibrionaceae</taxon>
        <taxon>Vibrio</taxon>
    </lineage>
</organism>
<comment type="caution">
    <text evidence="2">The sequence shown here is derived from an EMBL/GenBank/DDBJ whole genome shotgun (WGS) entry which is preliminary data.</text>
</comment>
<keyword evidence="3" id="KW-1185">Reference proteome</keyword>
<dbReference type="Pfam" id="PF13676">
    <property type="entry name" value="TIR_2"/>
    <property type="match status" value="1"/>
</dbReference>
<accession>A0A0C2N6K1</accession>
<dbReference type="STRING" id="1461322.OJ16_19500"/>
<gene>
    <name evidence="2" type="ORF">OJ16_19500</name>
</gene>
<accession>A0A0C2K6J9</accession>
<dbReference type="GO" id="GO:0007165">
    <property type="term" value="P:signal transduction"/>
    <property type="evidence" value="ECO:0007669"/>
    <property type="project" value="InterPro"/>
</dbReference>
<reference evidence="2 3" key="1">
    <citation type="submission" date="2014-11" db="EMBL/GenBank/DDBJ databases">
        <title>Draft Genome Sequence of Vibrio piscirenalis strains CECT 8603T and CECT 8604, two marine Gammaproteobacterium isolated from cultured gilthead sea bream (Sparus aurata).</title>
        <authorList>
            <person name="Arahal D.R."/>
            <person name="Rodrigo-Torres L."/>
            <person name="Lucena T."/>
            <person name="Pujalte M.J."/>
        </authorList>
    </citation>
    <scope>NUCLEOTIDE SEQUENCE [LARGE SCALE GENOMIC DNA]</scope>
    <source>
        <strain evidence="2 3">DCR 1-4-2</strain>
    </source>
</reference>
<dbReference type="EMBL" id="JTKH01000027">
    <property type="protein sequence ID" value="KII75246.1"/>
    <property type="molecule type" value="Genomic_DNA"/>
</dbReference>
<dbReference type="Proteomes" id="UP000031672">
    <property type="component" value="Unassembled WGS sequence"/>
</dbReference>
<proteinExistence type="predicted"/>
<evidence type="ECO:0000313" key="3">
    <source>
        <dbReference type="Proteomes" id="UP000031672"/>
    </source>
</evidence>
<dbReference type="SUPFAM" id="SSF52200">
    <property type="entry name" value="Toll/Interleukin receptor TIR domain"/>
    <property type="match status" value="1"/>
</dbReference>
<dbReference type="OrthoDB" id="122965at2"/>
<dbReference type="RefSeq" id="WP_040993224.1">
    <property type="nucleotide sequence ID" value="NZ_JTKH01000027.1"/>
</dbReference>
<dbReference type="InterPro" id="IPR035897">
    <property type="entry name" value="Toll_tir_struct_dom_sf"/>
</dbReference>
<dbReference type="AlphaFoldDB" id="A0A0C2K6J9"/>
<evidence type="ECO:0000259" key="1">
    <source>
        <dbReference type="Pfam" id="PF13676"/>
    </source>
</evidence>
<protein>
    <recommendedName>
        <fullName evidence="1">TIR domain-containing protein</fullName>
    </recommendedName>
</protein>
<feature type="domain" description="TIR" evidence="1">
    <location>
        <begin position="6"/>
        <end position="121"/>
    </location>
</feature>
<name>A0A0C2K6J9_9VIBR</name>